<feature type="transmembrane region" description="Helical" evidence="1">
    <location>
        <begin position="46"/>
        <end position="68"/>
    </location>
</feature>
<evidence type="ECO:0000313" key="2">
    <source>
        <dbReference type="EMBL" id="KAA3436901.1"/>
    </source>
</evidence>
<keyword evidence="1" id="KW-0472">Membrane</keyword>
<evidence type="ECO:0008006" key="4">
    <source>
        <dbReference type="Google" id="ProtNLM"/>
    </source>
</evidence>
<feature type="transmembrane region" description="Helical" evidence="1">
    <location>
        <begin position="80"/>
        <end position="99"/>
    </location>
</feature>
<dbReference type="AlphaFoldDB" id="A0A5B6TD74"/>
<accession>A0A5B6TD74</accession>
<evidence type="ECO:0000256" key="1">
    <source>
        <dbReference type="SAM" id="Phobius"/>
    </source>
</evidence>
<keyword evidence="1" id="KW-1133">Transmembrane helix</keyword>
<dbReference type="OrthoDB" id="9920792at2"/>
<name>A0A5B6TD74_9BACT</name>
<sequence length="179" mass="20769">MRNFKRVRSTKRGKKTDWKARGTWASFIALLLGSYLRIFHSHYYDSVIPFIAFFLVFFSIAALHGMWLEVLPGSKWEKTANAFILLGLYIPTYLILTWTNSEYLESQLQKYGVVVEGRVESFYKSSGRRKAEFVVFHYKVGNQEYVQEVENDTNLGIGDIVSIRCSSEDPELFTLQLIN</sequence>
<dbReference type="EMBL" id="VKKY01000003">
    <property type="protein sequence ID" value="KAA3436901.1"/>
    <property type="molecule type" value="Genomic_DNA"/>
</dbReference>
<keyword evidence="3" id="KW-1185">Reference proteome</keyword>
<dbReference type="RefSeq" id="WP_149092842.1">
    <property type="nucleotide sequence ID" value="NZ_VKKY01000003.1"/>
</dbReference>
<evidence type="ECO:0000313" key="3">
    <source>
        <dbReference type="Proteomes" id="UP000324133"/>
    </source>
</evidence>
<dbReference type="Proteomes" id="UP000324133">
    <property type="component" value="Unassembled WGS sequence"/>
</dbReference>
<organism evidence="2 3">
    <name type="scientific">Rufibacter hautae</name>
    <dbReference type="NCBI Taxonomy" id="2595005"/>
    <lineage>
        <taxon>Bacteria</taxon>
        <taxon>Pseudomonadati</taxon>
        <taxon>Bacteroidota</taxon>
        <taxon>Cytophagia</taxon>
        <taxon>Cytophagales</taxon>
        <taxon>Hymenobacteraceae</taxon>
        <taxon>Rufibacter</taxon>
    </lineage>
</organism>
<gene>
    <name evidence="2" type="ORF">FOA19_21235</name>
</gene>
<keyword evidence="1" id="KW-0812">Transmembrane</keyword>
<comment type="caution">
    <text evidence="2">The sequence shown here is derived from an EMBL/GenBank/DDBJ whole genome shotgun (WGS) entry which is preliminary data.</text>
</comment>
<feature type="transmembrane region" description="Helical" evidence="1">
    <location>
        <begin position="21"/>
        <end position="40"/>
    </location>
</feature>
<proteinExistence type="predicted"/>
<reference evidence="2 3" key="1">
    <citation type="submission" date="2019-07" db="EMBL/GenBank/DDBJ databases">
        <title>Rufibacter sp. nov., isolated from lake sediment.</title>
        <authorList>
            <person name="Qu J.-H."/>
        </authorList>
    </citation>
    <scope>NUCLEOTIDE SEQUENCE [LARGE SCALE GENOMIC DNA]</scope>
    <source>
        <strain evidence="2 3">NBS58-1</strain>
    </source>
</reference>
<protein>
    <recommendedName>
        <fullName evidence="4">DUF3592 domain-containing protein</fullName>
    </recommendedName>
</protein>